<dbReference type="PANTHER" id="PTHR11487">
    <property type="entry name" value="THIOESTERASE"/>
    <property type="match status" value="1"/>
</dbReference>
<dbReference type="Proteomes" id="UP000182740">
    <property type="component" value="Unassembled WGS sequence"/>
</dbReference>
<proteinExistence type="inferred from homology"/>
<dbReference type="STRING" id="546364.SAMN04489730_4567"/>
<dbReference type="InterPro" id="IPR001031">
    <property type="entry name" value="Thioesterase"/>
</dbReference>
<dbReference type="OrthoDB" id="4169718at2"/>
<feature type="domain" description="Thioesterase" evidence="2">
    <location>
        <begin position="8"/>
        <end position="217"/>
    </location>
</feature>
<dbReference type="InterPro" id="IPR029058">
    <property type="entry name" value="AB_hydrolase_fold"/>
</dbReference>
<dbReference type="RefSeq" id="WP_072478175.1">
    <property type="nucleotide sequence ID" value="NZ_FPJG01000006.1"/>
</dbReference>
<dbReference type="Gene3D" id="3.40.50.1820">
    <property type="entry name" value="alpha/beta hydrolase"/>
    <property type="match status" value="1"/>
</dbReference>
<evidence type="ECO:0000259" key="2">
    <source>
        <dbReference type="Pfam" id="PF00975"/>
    </source>
</evidence>
<sequence length="229" mass="24909">MHSRSPHTLIAFHHAGGSAATFLPWRKALAPLVRLVPATWPRHSGYACRTDEETELLVSRISAQIGPLTSAPYSVYGHSMGATVGLAVSLYRLGHGLTAPRELLVGAAAAPDAPIDGSIVRLIAGSGRPAAGSSVAELNRRRLTDDLRILDALRRYCVRVLREPAGFPIHVFTGTRDPLCHPAAAQRWSRYTTDICTAETVDGDHYFHRDPGFVRRITEFFAEPAALAR</sequence>
<dbReference type="Pfam" id="PF00975">
    <property type="entry name" value="Thioesterase"/>
    <property type="match status" value="1"/>
</dbReference>
<dbReference type="InterPro" id="IPR012223">
    <property type="entry name" value="TEII"/>
</dbReference>
<dbReference type="PANTHER" id="PTHR11487:SF0">
    <property type="entry name" value="S-ACYL FATTY ACID SYNTHASE THIOESTERASE, MEDIUM CHAIN"/>
    <property type="match status" value="1"/>
</dbReference>
<evidence type="ECO:0000256" key="1">
    <source>
        <dbReference type="ARBA" id="ARBA00007169"/>
    </source>
</evidence>
<dbReference type="AlphaFoldDB" id="A0A1K1S3P2"/>
<evidence type="ECO:0000313" key="3">
    <source>
        <dbReference type="EMBL" id="SFW78708.1"/>
    </source>
</evidence>
<gene>
    <name evidence="3" type="ORF">SAMN04489730_4567</name>
</gene>
<evidence type="ECO:0000313" key="4">
    <source>
        <dbReference type="Proteomes" id="UP000182740"/>
    </source>
</evidence>
<organism evidence="3 4">
    <name type="scientific">Amycolatopsis australiensis</name>
    <dbReference type="NCBI Taxonomy" id="546364"/>
    <lineage>
        <taxon>Bacteria</taxon>
        <taxon>Bacillati</taxon>
        <taxon>Actinomycetota</taxon>
        <taxon>Actinomycetes</taxon>
        <taxon>Pseudonocardiales</taxon>
        <taxon>Pseudonocardiaceae</taxon>
        <taxon>Amycolatopsis</taxon>
    </lineage>
</organism>
<protein>
    <submittedName>
        <fullName evidence="3">Thioesterase domain-containing protein</fullName>
    </submittedName>
</protein>
<dbReference type="EMBL" id="FPJG01000006">
    <property type="protein sequence ID" value="SFW78708.1"/>
    <property type="molecule type" value="Genomic_DNA"/>
</dbReference>
<accession>A0A1K1S3P2</accession>
<dbReference type="SUPFAM" id="SSF53474">
    <property type="entry name" value="alpha/beta-Hydrolases"/>
    <property type="match status" value="1"/>
</dbReference>
<keyword evidence="4" id="KW-1185">Reference proteome</keyword>
<dbReference type="GO" id="GO:0008610">
    <property type="term" value="P:lipid biosynthetic process"/>
    <property type="evidence" value="ECO:0007669"/>
    <property type="project" value="TreeGrafter"/>
</dbReference>
<comment type="similarity">
    <text evidence="1">Belongs to the thioesterase family.</text>
</comment>
<reference evidence="4" key="1">
    <citation type="submission" date="2016-11" db="EMBL/GenBank/DDBJ databases">
        <authorList>
            <person name="Varghese N."/>
            <person name="Submissions S."/>
        </authorList>
    </citation>
    <scope>NUCLEOTIDE SEQUENCE [LARGE SCALE GENOMIC DNA]</scope>
    <source>
        <strain evidence="4">DSM 44671</strain>
    </source>
</reference>
<name>A0A1K1S3P2_9PSEU</name>